<dbReference type="NCBIfam" id="TIGR01104">
    <property type="entry name" value="V_PPase"/>
    <property type="match status" value="1"/>
</dbReference>
<protein>
    <recommendedName>
        <fullName evidence="9">K(+)-insensitive pyrophosphate-energized proton pump</fullName>
        <ecNumber evidence="9">7.1.3.1</ecNumber>
    </recommendedName>
    <alternativeName>
        <fullName evidence="9">Membrane-bound proton-translocating pyrophosphatase</fullName>
    </alternativeName>
    <alternativeName>
        <fullName evidence="9">Pyrophosphate-energized inorganic pyrophosphatase</fullName>
        <shortName evidence="9">H(+)-PPase</shortName>
    </alternativeName>
</protein>
<dbReference type="AlphaFoldDB" id="A0A8J3I008"/>
<accession>A0A8J3I008</accession>
<dbReference type="NCBIfam" id="NF001953">
    <property type="entry name" value="PRK00733.2-1"/>
    <property type="match status" value="1"/>
</dbReference>
<dbReference type="InterPro" id="IPR004131">
    <property type="entry name" value="PPase-energised_H-pump"/>
</dbReference>
<feature type="transmembrane region" description="Helical" evidence="9">
    <location>
        <begin position="271"/>
        <end position="292"/>
    </location>
</feature>
<organism evidence="10 11">
    <name type="scientific">Ktedonospora formicarum</name>
    <dbReference type="NCBI Taxonomy" id="2778364"/>
    <lineage>
        <taxon>Bacteria</taxon>
        <taxon>Bacillati</taxon>
        <taxon>Chloroflexota</taxon>
        <taxon>Ktedonobacteria</taxon>
        <taxon>Ktedonobacterales</taxon>
        <taxon>Ktedonobacteraceae</taxon>
        <taxon>Ktedonospora</taxon>
    </lineage>
</organism>
<evidence type="ECO:0000256" key="9">
    <source>
        <dbReference type="HAMAP-Rule" id="MF_01129"/>
    </source>
</evidence>
<feature type="transmembrane region" description="Helical" evidence="9">
    <location>
        <begin position="622"/>
        <end position="641"/>
    </location>
</feature>
<dbReference type="GO" id="GO:0009678">
    <property type="term" value="F:diphosphate hydrolysis-driven proton transmembrane transporter activity"/>
    <property type="evidence" value="ECO:0007669"/>
    <property type="project" value="UniProtKB-UniRule"/>
</dbReference>
<evidence type="ECO:0000256" key="8">
    <source>
        <dbReference type="ARBA" id="ARBA00023136"/>
    </source>
</evidence>
<dbReference type="NCBIfam" id="NF001960">
    <property type="entry name" value="PRK00733.3-5"/>
    <property type="match status" value="1"/>
</dbReference>
<feature type="site" description="Determinant of potassium independence" evidence="9">
    <location>
        <position position="507"/>
    </location>
</feature>
<evidence type="ECO:0000313" key="11">
    <source>
        <dbReference type="Proteomes" id="UP000612362"/>
    </source>
</evidence>
<dbReference type="GO" id="GO:0000287">
    <property type="term" value="F:magnesium ion binding"/>
    <property type="evidence" value="ECO:0007669"/>
    <property type="project" value="UniProtKB-UniRule"/>
</dbReference>
<comment type="similarity">
    <text evidence="9">Belongs to the H(+)-translocating pyrophosphatase (TC 3.A.10) family. K(+)-insensitive subfamily.</text>
</comment>
<feature type="transmembrane region" description="Helical" evidence="9">
    <location>
        <begin position="550"/>
        <end position="571"/>
    </location>
</feature>
<dbReference type="HAMAP" id="MF_01129">
    <property type="entry name" value="PPase_energized_pump"/>
    <property type="match status" value="1"/>
</dbReference>
<proteinExistence type="inferred from homology"/>
<feature type="transmembrane region" description="Helical" evidence="9">
    <location>
        <begin position="354"/>
        <end position="378"/>
    </location>
</feature>
<feature type="transmembrane region" description="Helical" evidence="9">
    <location>
        <begin position="512"/>
        <end position="530"/>
    </location>
</feature>
<dbReference type="Pfam" id="PF03030">
    <property type="entry name" value="H_PPase"/>
    <property type="match status" value="1"/>
</dbReference>
<evidence type="ECO:0000256" key="6">
    <source>
        <dbReference type="ARBA" id="ARBA00022989"/>
    </source>
</evidence>
<feature type="transmembrane region" description="Helical" evidence="9">
    <location>
        <begin position="59"/>
        <end position="77"/>
    </location>
</feature>
<evidence type="ECO:0000256" key="7">
    <source>
        <dbReference type="ARBA" id="ARBA00023065"/>
    </source>
</evidence>
<keyword evidence="9" id="KW-1003">Cell membrane</keyword>
<evidence type="ECO:0000256" key="2">
    <source>
        <dbReference type="ARBA" id="ARBA00022448"/>
    </source>
</evidence>
<comment type="subcellular location">
    <subcellularLocation>
        <location evidence="9">Cell membrane</location>
        <topology evidence="9">Multi-pass membrane protein</topology>
    </subcellularLocation>
    <subcellularLocation>
        <location evidence="1">Endomembrane system</location>
        <topology evidence="1">Multi-pass membrane protein</topology>
    </subcellularLocation>
</comment>
<dbReference type="EC" id="7.1.3.1" evidence="9"/>
<reference evidence="10" key="1">
    <citation type="submission" date="2020-10" db="EMBL/GenBank/DDBJ databases">
        <title>Taxonomic study of unclassified bacteria belonging to the class Ktedonobacteria.</title>
        <authorList>
            <person name="Yabe S."/>
            <person name="Wang C.M."/>
            <person name="Zheng Y."/>
            <person name="Sakai Y."/>
            <person name="Cavaletti L."/>
            <person name="Monciardini P."/>
            <person name="Donadio S."/>
        </authorList>
    </citation>
    <scope>NUCLEOTIDE SEQUENCE</scope>
    <source>
        <strain evidence="10">SOSP1-1</strain>
    </source>
</reference>
<keyword evidence="9" id="KW-0375">Hydrogen ion transport</keyword>
<dbReference type="RefSeq" id="WP_220192543.1">
    <property type="nucleotide sequence ID" value="NZ_BNJF01000001.1"/>
</dbReference>
<sequence length="753" mass="78455">MSNYYIWVPIVIGVLAIGFAIILATSVLRKDSGTPAMQKVANAIFQGAMAFLNRQYRTIATLSIAAAIVVAAVLFLFSKGTDAERLTLAWHTAIAFIIGALCSGLSGYIGMYVAVKSNSRTASAATRGLGEALIVSLRGGAVSGFLVVALSLLGVSILFTAYDGLSNPQAAPALIIGFGFGASFVALFAQLGGGIYTKAADVGADLVGKVEANIPEDDPRNPAVIADLVGDNVGDCAGRGADLFESTAAENIGAMLLGATLFIATKSASWILLPLIMSSFGLLASSIGLLSVRKSAVIEPDKAAGRDPGDIAMSQLTKGYWLTCFLAAIGIFVGTYLLLRDTNAQGAAGIAPWIWYGLAGLVGIVLSIVFVYITQYYTSGTWRPVREIASSSLTGPATTIITGISVGFECVALPVLAISAALGLSFFLGSQVTFPADAGLPTAINPGGIYGTAVATMGMLMSCAYVLAMDTFGPITDNAGGITEMSNQPEAVRDVTDALDSVGNTTKALTKGYGIGSAALAAFLLFSAYLDVLFSYKNNQDVYRVDLSNIAVFIAALLGLTLIFFFSSLAIRAVSRAAQNMIEEVRRQFRENPKIMAENAEDRVDPDYARCVDISTRGALRAMILPGIVAVLTPIAVGTILGPQAGAGLLMVGTMGGIVMALFLNNGGGAWDNAKKYIEAGYLRVNEKGEVVDSHDPNGIVLGKKSEAHKASVVGDTVGDPFKDTAGPSLHVLIKLLSTITLVLAPLFVYLHP</sequence>
<feature type="transmembrane region" description="Helical" evidence="9">
    <location>
        <begin position="448"/>
        <end position="468"/>
    </location>
</feature>
<comment type="caution">
    <text evidence="9">Lacks conserved residue(s) required for the propagation of feature annotation.</text>
</comment>
<keyword evidence="5 9" id="KW-1278">Translocase</keyword>
<comment type="subunit">
    <text evidence="9">Homodimer.</text>
</comment>
<keyword evidence="2 9" id="KW-0813">Transport</keyword>
<name>A0A8J3I008_9CHLR</name>
<dbReference type="GO" id="GO:0012505">
    <property type="term" value="C:endomembrane system"/>
    <property type="evidence" value="ECO:0007669"/>
    <property type="project" value="UniProtKB-SubCell"/>
</dbReference>
<feature type="transmembrane region" description="Helical" evidence="9">
    <location>
        <begin position="248"/>
        <end position="265"/>
    </location>
</feature>
<feature type="transmembrane region" description="Helical" evidence="9">
    <location>
        <begin position="89"/>
        <end position="115"/>
    </location>
</feature>
<dbReference type="GO" id="GO:0005886">
    <property type="term" value="C:plasma membrane"/>
    <property type="evidence" value="ECO:0007669"/>
    <property type="project" value="UniProtKB-SubCell"/>
</dbReference>
<comment type="catalytic activity">
    <reaction evidence="9">
        <text>diphosphate + H2O + H(+)(in) = 2 phosphate + 2 H(+)(out)</text>
        <dbReference type="Rhea" id="RHEA:13973"/>
        <dbReference type="ChEBI" id="CHEBI:15377"/>
        <dbReference type="ChEBI" id="CHEBI:15378"/>
        <dbReference type="ChEBI" id="CHEBI:33019"/>
        <dbReference type="ChEBI" id="CHEBI:43474"/>
        <dbReference type="EC" id="7.1.3.1"/>
    </reaction>
</comment>
<comment type="cofactor">
    <cofactor evidence="9">
        <name>Mg(2+)</name>
        <dbReference type="ChEBI" id="CHEBI:18420"/>
    </cofactor>
</comment>
<evidence type="ECO:0000256" key="4">
    <source>
        <dbReference type="ARBA" id="ARBA00022842"/>
    </source>
</evidence>
<feature type="transmembrane region" description="Helical" evidence="9">
    <location>
        <begin position="135"/>
        <end position="159"/>
    </location>
</feature>
<keyword evidence="3 9" id="KW-0812">Transmembrane</keyword>
<keyword evidence="4 9" id="KW-0460">Magnesium</keyword>
<keyword evidence="11" id="KW-1185">Reference proteome</keyword>
<keyword evidence="6 9" id="KW-1133">Transmembrane helix</keyword>
<dbReference type="EMBL" id="BNJF01000001">
    <property type="protein sequence ID" value="GHO43054.1"/>
    <property type="molecule type" value="Genomic_DNA"/>
</dbReference>
<feature type="transmembrane region" description="Helical" evidence="9">
    <location>
        <begin position="320"/>
        <end position="339"/>
    </location>
</feature>
<keyword evidence="7 9" id="KW-0406">Ion transport</keyword>
<gene>
    <name evidence="10" type="primary">hppA2</name>
    <name evidence="9" type="synonym">hppA</name>
    <name evidence="10" type="ORF">KSX_12170</name>
</gene>
<dbReference type="GO" id="GO:0004427">
    <property type="term" value="F:inorganic diphosphate phosphatase activity"/>
    <property type="evidence" value="ECO:0007669"/>
    <property type="project" value="UniProtKB-UniRule"/>
</dbReference>
<evidence type="ECO:0000313" key="10">
    <source>
        <dbReference type="EMBL" id="GHO43054.1"/>
    </source>
</evidence>
<feature type="transmembrane region" description="Helical" evidence="9">
    <location>
        <begin position="399"/>
        <end position="428"/>
    </location>
</feature>
<comment type="function">
    <text evidence="9">Proton pump that utilizes the energy of pyrophosphate hydrolysis as the driving force for proton movement across the membrane. Generates a proton motive force.</text>
</comment>
<dbReference type="PANTHER" id="PTHR31998">
    <property type="entry name" value="K(+)-INSENSITIVE PYROPHOSPHATE-ENERGIZED PROTON PUMP"/>
    <property type="match status" value="1"/>
</dbReference>
<comment type="caution">
    <text evidence="10">The sequence shown here is derived from an EMBL/GenBank/DDBJ whole genome shotgun (WGS) entry which is preliminary data.</text>
</comment>
<evidence type="ECO:0000256" key="3">
    <source>
        <dbReference type="ARBA" id="ARBA00022692"/>
    </source>
</evidence>
<feature type="transmembrane region" description="Helical" evidence="9">
    <location>
        <begin position="647"/>
        <end position="666"/>
    </location>
</feature>
<dbReference type="PIRSF" id="PIRSF001265">
    <property type="entry name" value="H+-PPase"/>
    <property type="match status" value="1"/>
</dbReference>
<evidence type="ECO:0000256" key="1">
    <source>
        <dbReference type="ARBA" id="ARBA00004127"/>
    </source>
</evidence>
<keyword evidence="8 9" id="KW-0472">Membrane</keyword>
<feature type="transmembrane region" description="Helical" evidence="9">
    <location>
        <begin position="732"/>
        <end position="751"/>
    </location>
</feature>
<feature type="transmembrane region" description="Helical" evidence="9">
    <location>
        <begin position="6"/>
        <end position="28"/>
    </location>
</feature>
<feature type="transmembrane region" description="Helical" evidence="9">
    <location>
        <begin position="171"/>
        <end position="189"/>
    </location>
</feature>
<dbReference type="Proteomes" id="UP000612362">
    <property type="component" value="Unassembled WGS sequence"/>
</dbReference>
<evidence type="ECO:0000256" key="5">
    <source>
        <dbReference type="ARBA" id="ARBA00022967"/>
    </source>
</evidence>